<keyword evidence="3 7" id="KW-0378">Hydrolase</keyword>
<evidence type="ECO:0000259" key="10">
    <source>
        <dbReference type="Pfam" id="PF00082"/>
    </source>
</evidence>
<dbReference type="PROSITE" id="PS00138">
    <property type="entry name" value="SUBTILASE_SER"/>
    <property type="match status" value="1"/>
</dbReference>
<feature type="chain" id="PRO_5042218509" description="subtilisin" evidence="9">
    <location>
        <begin position="21"/>
        <end position="554"/>
    </location>
</feature>
<reference evidence="11" key="1">
    <citation type="submission" date="2021-12" db="EMBL/GenBank/DDBJ databases">
        <title>Prjna785345.</title>
        <authorList>
            <person name="Rujirawat T."/>
            <person name="Krajaejun T."/>
        </authorList>
    </citation>
    <scope>NUCLEOTIDE SEQUENCE</scope>
    <source>
        <strain evidence="11">Pi057C3</strain>
    </source>
</reference>
<feature type="active site" description="Charge relay system" evidence="7">
    <location>
        <position position="184"/>
    </location>
</feature>
<evidence type="ECO:0000256" key="2">
    <source>
        <dbReference type="ARBA" id="ARBA00022670"/>
    </source>
</evidence>
<feature type="compositionally biased region" description="Pro residues" evidence="8">
    <location>
        <begin position="467"/>
        <end position="520"/>
    </location>
</feature>
<feature type="active site" description="Charge relay system" evidence="7">
    <location>
        <position position="389"/>
    </location>
</feature>
<dbReference type="InterPro" id="IPR000209">
    <property type="entry name" value="Peptidase_S8/S53_dom"/>
</dbReference>
<proteinExistence type="inferred from homology"/>
<evidence type="ECO:0000256" key="1">
    <source>
        <dbReference type="ARBA" id="ARBA00011073"/>
    </source>
</evidence>
<accession>A0AAD5Q8P1</accession>
<comment type="similarity">
    <text evidence="1 7">Belongs to the peptidase S8 family.</text>
</comment>
<dbReference type="Pfam" id="PF00082">
    <property type="entry name" value="Peptidase_S8"/>
    <property type="match status" value="1"/>
</dbReference>
<keyword evidence="12" id="KW-1185">Reference proteome</keyword>
<dbReference type="SUPFAM" id="SSF52743">
    <property type="entry name" value="Subtilisin-like"/>
    <property type="match status" value="1"/>
</dbReference>
<dbReference type="PROSITE" id="PS51892">
    <property type="entry name" value="SUBTILASE"/>
    <property type="match status" value="1"/>
</dbReference>
<feature type="domain" description="Peptidase S8/S53" evidence="10">
    <location>
        <begin position="175"/>
        <end position="450"/>
    </location>
</feature>
<feature type="active site" description="Charge relay system" evidence="7">
    <location>
        <position position="220"/>
    </location>
</feature>
<keyword evidence="2 7" id="KW-0645">Protease</keyword>
<evidence type="ECO:0000256" key="9">
    <source>
        <dbReference type="SAM" id="SignalP"/>
    </source>
</evidence>
<evidence type="ECO:0000256" key="7">
    <source>
        <dbReference type="PROSITE-ProRule" id="PRU01240"/>
    </source>
</evidence>
<dbReference type="EC" id="3.4.21.62" evidence="6"/>
<evidence type="ECO:0000313" key="12">
    <source>
        <dbReference type="Proteomes" id="UP001209570"/>
    </source>
</evidence>
<evidence type="ECO:0000256" key="5">
    <source>
        <dbReference type="ARBA" id="ARBA00023529"/>
    </source>
</evidence>
<dbReference type="PANTHER" id="PTHR43806:SF67">
    <property type="entry name" value="EGF-LIKE DOMAIN-CONTAINING PROTEIN"/>
    <property type="match status" value="1"/>
</dbReference>
<dbReference type="InterPro" id="IPR036852">
    <property type="entry name" value="Peptidase_S8/S53_dom_sf"/>
</dbReference>
<keyword evidence="4 7" id="KW-0720">Serine protease</keyword>
<dbReference type="EMBL" id="JAKCXM010000255">
    <property type="protein sequence ID" value="KAJ0397371.1"/>
    <property type="molecule type" value="Genomic_DNA"/>
</dbReference>
<evidence type="ECO:0000256" key="4">
    <source>
        <dbReference type="ARBA" id="ARBA00022825"/>
    </source>
</evidence>
<feature type="region of interest" description="Disordered" evidence="8">
    <location>
        <begin position="463"/>
        <end position="520"/>
    </location>
</feature>
<keyword evidence="9" id="KW-0732">Signal</keyword>
<evidence type="ECO:0000256" key="3">
    <source>
        <dbReference type="ARBA" id="ARBA00022801"/>
    </source>
</evidence>
<feature type="signal peptide" evidence="9">
    <location>
        <begin position="1"/>
        <end position="20"/>
    </location>
</feature>
<dbReference type="InterPro" id="IPR015500">
    <property type="entry name" value="Peptidase_S8_subtilisin-rel"/>
</dbReference>
<comment type="catalytic activity">
    <reaction evidence="5">
        <text>Hydrolysis of proteins with broad specificity for peptide bonds, and a preference for a large uncharged residue in P1. Hydrolyzes peptide amides.</text>
        <dbReference type="EC" id="3.4.21.62"/>
    </reaction>
</comment>
<evidence type="ECO:0000256" key="6">
    <source>
        <dbReference type="ARBA" id="ARBA00023619"/>
    </source>
</evidence>
<sequence>MNIRVTLLALAATVGAVTNAAPVHHGVHRQLSESNKANIVVEMRASPKAVLESVSTASHGSRGEKITQLVSELEGLASESQKGIDRILAQESATPLFEAQHKSWSTNSRIFKGATRELIEKLAGLPDVALIREEEVMDIEKPMVDEDIWLPDLNTFEWGVDRIQARKVWEDGVNGQGVVVANIDTGVRYTHEAVVRSMRKDYNWFDPNNKTALPYDWNGHGTHTIGTIAGWKGIGVAPGAKWAACLGCPERCPEFNLVSCGEWMICPTDPKGENKDCSKAPHVINNSWGGSGGRPFYQKVVDAWHAAGIIPIFSAGNSGPQCSTAGSPGDYANVIGVGATAIDDSLASFSSRGATVDNRVKPDISAPGRSVRSAWIDGDSAYRAISGTSMAAPHVTGAVALILANQPTIKFDELRELLIKTTDQSTLVPTNQVCGGTNDKTWPNNMYGHGRLNVFGAYQGFRLTPAPTTPAPTTPAPTTPKPTTPAPTTPAPTTPAPTTPAPTTPKPTPPPTPAPTPAPTAEPGFCGKFNNKHTCQFWFWCNWNKNTNQCVKRF</sequence>
<dbReference type="GO" id="GO:0006508">
    <property type="term" value="P:proteolysis"/>
    <property type="evidence" value="ECO:0007669"/>
    <property type="project" value="UniProtKB-KW"/>
</dbReference>
<dbReference type="GO" id="GO:0004252">
    <property type="term" value="F:serine-type endopeptidase activity"/>
    <property type="evidence" value="ECO:0007669"/>
    <property type="project" value="UniProtKB-UniRule"/>
</dbReference>
<dbReference type="InterPro" id="IPR023828">
    <property type="entry name" value="Peptidase_S8_Ser-AS"/>
</dbReference>
<dbReference type="InterPro" id="IPR050131">
    <property type="entry name" value="Peptidase_S8_subtilisin-like"/>
</dbReference>
<dbReference type="Gene3D" id="3.40.50.200">
    <property type="entry name" value="Peptidase S8/S53 domain"/>
    <property type="match status" value="1"/>
</dbReference>
<gene>
    <name evidence="11" type="ORF">P43SY_008202</name>
</gene>
<dbReference type="PANTHER" id="PTHR43806">
    <property type="entry name" value="PEPTIDASE S8"/>
    <property type="match status" value="1"/>
</dbReference>
<name>A0AAD5Q8P1_PYTIN</name>
<dbReference type="AlphaFoldDB" id="A0AAD5Q8P1"/>
<dbReference type="PRINTS" id="PR00723">
    <property type="entry name" value="SUBTILISIN"/>
</dbReference>
<organism evidence="11 12">
    <name type="scientific">Pythium insidiosum</name>
    <name type="common">Pythiosis disease agent</name>
    <dbReference type="NCBI Taxonomy" id="114742"/>
    <lineage>
        <taxon>Eukaryota</taxon>
        <taxon>Sar</taxon>
        <taxon>Stramenopiles</taxon>
        <taxon>Oomycota</taxon>
        <taxon>Peronosporomycetes</taxon>
        <taxon>Pythiales</taxon>
        <taxon>Pythiaceae</taxon>
        <taxon>Pythium</taxon>
    </lineage>
</organism>
<comment type="caution">
    <text evidence="11">The sequence shown here is derived from an EMBL/GenBank/DDBJ whole genome shotgun (WGS) entry which is preliminary data.</text>
</comment>
<dbReference type="Proteomes" id="UP001209570">
    <property type="component" value="Unassembled WGS sequence"/>
</dbReference>
<evidence type="ECO:0000313" key="11">
    <source>
        <dbReference type="EMBL" id="KAJ0397371.1"/>
    </source>
</evidence>
<protein>
    <recommendedName>
        <fullName evidence="6">subtilisin</fullName>
        <ecNumber evidence="6">3.4.21.62</ecNumber>
    </recommendedName>
</protein>
<evidence type="ECO:0000256" key="8">
    <source>
        <dbReference type="SAM" id="MobiDB-lite"/>
    </source>
</evidence>